<protein>
    <submittedName>
        <fullName evidence="1">Uncharacterized protein</fullName>
    </submittedName>
</protein>
<comment type="caution">
    <text evidence="1">The sequence shown here is derived from an EMBL/GenBank/DDBJ whole genome shotgun (WGS) entry which is preliminary data.</text>
</comment>
<evidence type="ECO:0000313" key="1">
    <source>
        <dbReference type="EMBL" id="PSR54246.1"/>
    </source>
</evidence>
<gene>
    <name evidence="1" type="ORF">AHMF7605_12285</name>
</gene>
<proteinExistence type="predicted"/>
<name>A0A2T2YFF1_9BACT</name>
<keyword evidence="2" id="KW-1185">Reference proteome</keyword>
<organism evidence="1 2">
    <name type="scientific">Adhaeribacter arboris</name>
    <dbReference type="NCBI Taxonomy" id="2072846"/>
    <lineage>
        <taxon>Bacteria</taxon>
        <taxon>Pseudomonadati</taxon>
        <taxon>Bacteroidota</taxon>
        <taxon>Cytophagia</taxon>
        <taxon>Cytophagales</taxon>
        <taxon>Hymenobacteraceae</taxon>
        <taxon>Adhaeribacter</taxon>
    </lineage>
</organism>
<evidence type="ECO:0000313" key="2">
    <source>
        <dbReference type="Proteomes" id="UP000240357"/>
    </source>
</evidence>
<dbReference type="EMBL" id="PYFT01000001">
    <property type="protein sequence ID" value="PSR54246.1"/>
    <property type="molecule type" value="Genomic_DNA"/>
</dbReference>
<dbReference type="AlphaFoldDB" id="A0A2T2YFF1"/>
<sequence>MTLKKEIIGDEFYLYVNGKIIYKKWLKTGYSKVFDVMAYDKYTLLSIAEDTETEKNKKQLPPTTPKKH</sequence>
<accession>A0A2T2YFF1</accession>
<dbReference type="Proteomes" id="UP000240357">
    <property type="component" value="Unassembled WGS sequence"/>
</dbReference>
<dbReference type="RefSeq" id="WP_106929742.1">
    <property type="nucleotide sequence ID" value="NZ_PYFT01000001.1"/>
</dbReference>
<reference evidence="1 2" key="1">
    <citation type="submission" date="2018-03" db="EMBL/GenBank/DDBJ databases">
        <title>Adhaeribacter sp. HMF7605 Genome sequencing and assembly.</title>
        <authorList>
            <person name="Kang H."/>
            <person name="Kang J."/>
            <person name="Cha I."/>
            <person name="Kim H."/>
            <person name="Joh K."/>
        </authorList>
    </citation>
    <scope>NUCLEOTIDE SEQUENCE [LARGE SCALE GENOMIC DNA]</scope>
    <source>
        <strain evidence="1 2">HMF7605</strain>
    </source>
</reference>
<dbReference type="OrthoDB" id="1433539at2"/>